<gene>
    <name evidence="2" type="ordered locus">Plav_0546</name>
</gene>
<name>A7HQI6_PARL1</name>
<keyword evidence="3" id="KW-1185">Reference proteome</keyword>
<sequence length="836" mass="93271">MSPRATYRMQFHKDFTFADAEKLIPYLEDLGISHLYTSPITTARAGSMHGYDVVDPTRINPELGSEDDFRALSLALRKRGLGIVIDIVPNHMGFAGGANAWWQDVLAHGRNSRYARFFDIDWREKLLLPLLGEPFSAALEKGVIELREEDGDFFFTAYGKNRFPLRPEDASELADDAHAAFALYDPKSEAGRDRLRTLHDRQHYRLASWRIANDELNWRRFFTITGLAGIRIEDREVFEETHALYFRLYGEGLIDGVRIDHVDGLTDPIGYCRMLRERFEGIERPAGLAREPAYIVIEKILGADEKLGKDWAVDGTSGYDFMAEVAAVLHAPEGEGPLTALWSEMGGRHSDFEAEELRARQETLSWQFEGQFSRCVAAFATLARTTPEAEEITAGMLRRAIERLLWVFPVYRTYGTGTSAPAGDEEIRTLARKRVEPFIPPGEGQVVDMVLAWLAGTGPGDTDCAAEAVRRFQQLSVPIAAKAVEDTAFYRYGRLLSRNDVGFDAGQFASTVGEFHASAARRARDFPHAMLATATHDHKRGEDIRARLAVLSEIPEEWRTRVRAWREMNAPLSRNLASPDLYMLYQTLFGAWPVGLTASDAPGLAAFSARVTAWQVKALREAERRSAWEEPDESYEASCRELVEALLDPVRSRDFLTDLTDFVAWTEPAARANSLVQAALHYTVPGVPDLYQGAELPDLSLVDPDNRRPVDYAARRELIAGGSTGIQWADEKFALIASLLGYRLEHPALFAGGDYKPVVVSGLRSENVLAFRRRGGGKELVCAVALRCASALAGRKSIAAPAEFWGDTALDLPPPEARRASELFREGPVFLSIRDI</sequence>
<dbReference type="FunFam" id="3.20.20.80:FF:000341">
    <property type="entry name" value="Maltooligosyl trehalose synthase"/>
    <property type="match status" value="1"/>
</dbReference>
<dbReference type="STRING" id="402881.Plav_0546"/>
<organism evidence="2 3">
    <name type="scientific">Parvibaculum lavamentivorans (strain DS-1 / DSM 13023 / NCIMB 13966)</name>
    <dbReference type="NCBI Taxonomy" id="402881"/>
    <lineage>
        <taxon>Bacteria</taxon>
        <taxon>Pseudomonadati</taxon>
        <taxon>Pseudomonadota</taxon>
        <taxon>Alphaproteobacteria</taxon>
        <taxon>Hyphomicrobiales</taxon>
        <taxon>Parvibaculaceae</taxon>
        <taxon>Parvibaculum</taxon>
    </lineage>
</organism>
<dbReference type="AlphaFoldDB" id="A7HQI6"/>
<reference evidence="2 3" key="1">
    <citation type="journal article" date="2011" name="Stand. Genomic Sci.">
        <title>Complete genome sequence of Parvibaculum lavamentivorans type strain (DS-1(T)).</title>
        <authorList>
            <person name="Schleheck D."/>
            <person name="Weiss M."/>
            <person name="Pitluck S."/>
            <person name="Bruce D."/>
            <person name="Land M.L."/>
            <person name="Han S."/>
            <person name="Saunders E."/>
            <person name="Tapia R."/>
            <person name="Detter C."/>
            <person name="Brettin T."/>
            <person name="Han J."/>
            <person name="Woyke T."/>
            <person name="Goodwin L."/>
            <person name="Pennacchio L."/>
            <person name="Nolan M."/>
            <person name="Cook A.M."/>
            <person name="Kjelleberg S."/>
            <person name="Thomas T."/>
        </authorList>
    </citation>
    <scope>NUCLEOTIDE SEQUENCE [LARGE SCALE GENOMIC DNA]</scope>
    <source>
        <strain evidence="3">DS-1 / DSM 13023 / NCIMB 13966</strain>
    </source>
</reference>
<dbReference type="Gene3D" id="1.10.150.200">
    <property type="entry name" value="Maltooligosyl trehalose synthase, domain 3"/>
    <property type="match status" value="1"/>
</dbReference>
<dbReference type="PANTHER" id="PTHR10357:SF216">
    <property type="entry name" value="MALTOOLIGOSYL TREHALOSE SYNTHASE-RELATED"/>
    <property type="match status" value="1"/>
</dbReference>
<feature type="domain" description="Glycosyl hydrolase family 13 catalytic" evidence="1">
    <location>
        <begin position="17"/>
        <end position="434"/>
    </location>
</feature>
<dbReference type="Gene3D" id="3.20.20.80">
    <property type="entry name" value="Glycosidases"/>
    <property type="match status" value="1"/>
</dbReference>
<dbReference type="Proteomes" id="UP000006377">
    <property type="component" value="Chromosome"/>
</dbReference>
<dbReference type="InterPro" id="IPR012767">
    <property type="entry name" value="Trehalose_TreY"/>
</dbReference>
<dbReference type="Pfam" id="PF00128">
    <property type="entry name" value="Alpha-amylase"/>
    <property type="match status" value="1"/>
</dbReference>
<dbReference type="HOGENOM" id="CLU_005045_1_0_5"/>
<dbReference type="CDD" id="cd11336">
    <property type="entry name" value="AmyAc_MTSase"/>
    <property type="match status" value="1"/>
</dbReference>
<dbReference type="InterPro" id="IPR013797">
    <property type="entry name" value="Maltooligo_trehalose_synth_4"/>
</dbReference>
<dbReference type="InterPro" id="IPR006047">
    <property type="entry name" value="GH13_cat_dom"/>
</dbReference>
<dbReference type="SUPFAM" id="SSF51445">
    <property type="entry name" value="(Trans)glycosidases"/>
    <property type="match status" value="1"/>
</dbReference>
<dbReference type="RefSeq" id="WP_011995460.1">
    <property type="nucleotide sequence ID" value="NC_009719.1"/>
</dbReference>
<dbReference type="InterPro" id="IPR017853">
    <property type="entry name" value="GH"/>
</dbReference>
<dbReference type="eggNOG" id="COG3280">
    <property type="taxonomic scope" value="Bacteria"/>
</dbReference>
<proteinExistence type="predicted"/>
<dbReference type="SMART" id="SM00642">
    <property type="entry name" value="Aamy"/>
    <property type="match status" value="1"/>
</dbReference>
<dbReference type="GO" id="GO:0005992">
    <property type="term" value="P:trehalose biosynthetic process"/>
    <property type="evidence" value="ECO:0007669"/>
    <property type="project" value="TreeGrafter"/>
</dbReference>
<dbReference type="GO" id="GO:0047470">
    <property type="term" value="F:(1,4)-alpha-D-glucan 1-alpha-D-glucosylmutase activity"/>
    <property type="evidence" value="ECO:0007669"/>
    <property type="project" value="TreeGrafter"/>
</dbReference>
<evidence type="ECO:0000313" key="3">
    <source>
        <dbReference type="Proteomes" id="UP000006377"/>
    </source>
</evidence>
<evidence type="ECO:0000259" key="1">
    <source>
        <dbReference type="SMART" id="SM00642"/>
    </source>
</evidence>
<dbReference type="PANTHER" id="PTHR10357">
    <property type="entry name" value="ALPHA-AMYLASE FAMILY MEMBER"/>
    <property type="match status" value="1"/>
</dbReference>
<dbReference type="KEGG" id="pla:Plav_0546"/>
<dbReference type="CAZy" id="GH13">
    <property type="family name" value="Glycoside Hydrolase Family 13"/>
</dbReference>
<protein>
    <submittedName>
        <fullName evidence="2">Malto-oligosyltrehalose synthase</fullName>
    </submittedName>
</protein>
<accession>A7HQI6</accession>
<dbReference type="OrthoDB" id="9761577at2"/>
<dbReference type="Gene3D" id="3.30.1590.10">
    <property type="entry name" value="Maltooligosyl trehalose synthase, domain 2"/>
    <property type="match status" value="1"/>
</dbReference>
<dbReference type="GO" id="GO:0030980">
    <property type="term" value="P:alpha-glucan catabolic process"/>
    <property type="evidence" value="ECO:0007669"/>
    <property type="project" value="TreeGrafter"/>
</dbReference>
<dbReference type="Gene3D" id="1.10.10.470">
    <property type="entry name" value="Maltooligosyl trehalose synthase, domain 4"/>
    <property type="match status" value="1"/>
</dbReference>
<dbReference type="NCBIfam" id="TIGR02401">
    <property type="entry name" value="trehalose_TreY"/>
    <property type="match status" value="1"/>
</dbReference>
<evidence type="ECO:0000313" key="2">
    <source>
        <dbReference type="EMBL" id="ABS62169.1"/>
    </source>
</evidence>
<dbReference type="EMBL" id="CP000774">
    <property type="protein sequence ID" value="ABS62169.1"/>
    <property type="molecule type" value="Genomic_DNA"/>
</dbReference>